<keyword evidence="2" id="KW-1185">Reference proteome</keyword>
<name>A0ABW0LTE2_9BACL</name>
<comment type="caution">
    <text evidence="1">The sequence shown here is derived from an EMBL/GenBank/DDBJ whole genome shotgun (WGS) entry which is preliminary data.</text>
</comment>
<dbReference type="PANTHER" id="PTHR40053">
    <property type="entry name" value="SPORULATION-CONTROL PROTEIN SPO0M"/>
    <property type="match status" value="1"/>
</dbReference>
<organism evidence="1 2">
    <name type="scientific">Cohnella suwonensis</name>
    <dbReference type="NCBI Taxonomy" id="696072"/>
    <lineage>
        <taxon>Bacteria</taxon>
        <taxon>Bacillati</taxon>
        <taxon>Bacillota</taxon>
        <taxon>Bacilli</taxon>
        <taxon>Bacillales</taxon>
        <taxon>Paenibacillaceae</taxon>
        <taxon>Cohnella</taxon>
    </lineage>
</organism>
<dbReference type="Proteomes" id="UP001596105">
    <property type="component" value="Unassembled WGS sequence"/>
</dbReference>
<evidence type="ECO:0000313" key="1">
    <source>
        <dbReference type="EMBL" id="MFC5468993.1"/>
    </source>
</evidence>
<dbReference type="EMBL" id="JBHSMH010000022">
    <property type="protein sequence ID" value="MFC5468993.1"/>
    <property type="molecule type" value="Genomic_DNA"/>
</dbReference>
<sequence length="259" mass="28828">MSMFKRMLASAGIGAAQVDLLLHEDEVNAGDTMTGVVRIQGGRVNQQVDDVYAFAMTSYEKSNNDRRTTENAAIAKFLLAGKFTVEAEKTYEFPVSFRLPTITPMTTARTPVWIQTGLEIQEAINPKDRDELQVGPHPHSAVVLEAVRQLGFRLREVTCDYAPHIGRKAGVPFVQEFEFVPTSLFQGQLDELEVVFFPDENGIDVHLQVDRKARGLSGLFAEALNADERIVKVRFERGQLSQGSGYIADQLGDLVRRSL</sequence>
<proteinExistence type="predicted"/>
<dbReference type="InterPro" id="IPR009776">
    <property type="entry name" value="Spore_0_M"/>
</dbReference>
<gene>
    <name evidence="1" type="ORF">ACFPPD_09685</name>
</gene>
<protein>
    <submittedName>
        <fullName evidence="1">Sporulation protein</fullName>
    </submittedName>
</protein>
<dbReference type="PANTHER" id="PTHR40053:SF1">
    <property type="entry name" value="SPORULATION-CONTROL PROTEIN SPO0M"/>
    <property type="match status" value="1"/>
</dbReference>
<reference evidence="2" key="1">
    <citation type="journal article" date="2019" name="Int. J. Syst. Evol. Microbiol.">
        <title>The Global Catalogue of Microorganisms (GCM) 10K type strain sequencing project: providing services to taxonomists for standard genome sequencing and annotation.</title>
        <authorList>
            <consortium name="The Broad Institute Genomics Platform"/>
            <consortium name="The Broad Institute Genome Sequencing Center for Infectious Disease"/>
            <person name="Wu L."/>
            <person name="Ma J."/>
        </authorList>
    </citation>
    <scope>NUCLEOTIDE SEQUENCE [LARGE SCALE GENOMIC DNA]</scope>
    <source>
        <strain evidence="2">CCUG 57113</strain>
    </source>
</reference>
<dbReference type="Pfam" id="PF07070">
    <property type="entry name" value="Spo0M"/>
    <property type="match status" value="1"/>
</dbReference>
<dbReference type="RefSeq" id="WP_209748944.1">
    <property type="nucleotide sequence ID" value="NZ_JBHSMH010000022.1"/>
</dbReference>
<accession>A0ABW0LTE2</accession>
<evidence type="ECO:0000313" key="2">
    <source>
        <dbReference type="Proteomes" id="UP001596105"/>
    </source>
</evidence>